<evidence type="ECO:0000256" key="2">
    <source>
        <dbReference type="PROSITE-ProRule" id="PRU00176"/>
    </source>
</evidence>
<evidence type="ECO:0000256" key="1">
    <source>
        <dbReference type="ARBA" id="ARBA00022884"/>
    </source>
</evidence>
<dbReference type="OrthoDB" id="346839at2759"/>
<dbReference type="AlphaFoldDB" id="A0A087SV28"/>
<dbReference type="InterPro" id="IPR035979">
    <property type="entry name" value="RBD_domain_sf"/>
</dbReference>
<dbReference type="Proteomes" id="UP000054359">
    <property type="component" value="Unassembled WGS sequence"/>
</dbReference>
<dbReference type="STRING" id="407821.A0A087SV28"/>
<dbReference type="GO" id="GO:0016607">
    <property type="term" value="C:nuclear speck"/>
    <property type="evidence" value="ECO:0007669"/>
    <property type="project" value="TreeGrafter"/>
</dbReference>
<evidence type="ECO:0000313" key="4">
    <source>
        <dbReference type="EMBL" id="KFM56717.1"/>
    </source>
</evidence>
<dbReference type="GO" id="GO:0016973">
    <property type="term" value="P:poly(A)+ mRNA export from nucleus"/>
    <property type="evidence" value="ECO:0007669"/>
    <property type="project" value="TreeGrafter"/>
</dbReference>
<dbReference type="Pfam" id="PF00076">
    <property type="entry name" value="RRM_1"/>
    <property type="match status" value="1"/>
</dbReference>
<dbReference type="InterPro" id="IPR012677">
    <property type="entry name" value="Nucleotide-bd_a/b_plait_sf"/>
</dbReference>
<dbReference type="PROSITE" id="PS50102">
    <property type="entry name" value="RRM"/>
    <property type="match status" value="1"/>
</dbReference>
<dbReference type="PANTHER" id="PTHR19965">
    <property type="entry name" value="RNA AND EXPORT FACTOR BINDING PROTEIN"/>
    <property type="match status" value="1"/>
</dbReference>
<organism evidence="4 5">
    <name type="scientific">Stegodyphus mimosarum</name>
    <name type="common">African social velvet spider</name>
    <dbReference type="NCBI Taxonomy" id="407821"/>
    <lineage>
        <taxon>Eukaryota</taxon>
        <taxon>Metazoa</taxon>
        <taxon>Ecdysozoa</taxon>
        <taxon>Arthropoda</taxon>
        <taxon>Chelicerata</taxon>
        <taxon>Arachnida</taxon>
        <taxon>Araneae</taxon>
        <taxon>Araneomorphae</taxon>
        <taxon>Entelegynae</taxon>
        <taxon>Eresoidea</taxon>
        <taxon>Eresidae</taxon>
        <taxon>Stegodyphus</taxon>
    </lineage>
</organism>
<protein>
    <submittedName>
        <fullName evidence="4">Polymerase delta-interacting protein 3</fullName>
    </submittedName>
</protein>
<dbReference type="PANTHER" id="PTHR19965:SF96">
    <property type="entry name" value="POLYMERASE DELTA-INTERACTING PROTEIN 3"/>
    <property type="match status" value="1"/>
</dbReference>
<dbReference type="OMA" id="ACEIYHN"/>
<gene>
    <name evidence="4" type="ORF">X975_16851</name>
</gene>
<sequence length="313" mass="34964">MKSDARYLLNKKKWKNQSVKHVEENWRSRKILSRGTVDARKILNSKREKKVNSNTEIIAGFHKNISKSKPVSKKQFFALSETPDKQVQLSKDGNIWITSRPKTDASVFGVVHPSPKLGIVVSSRSKQLQTSSESWESDVDDLEHIGIDDLMDMDSLPSALLPAKTKSENKPAFLKKSLAEQVLTMNNTMVADQELAAAMQQSVTVYVTNLRSSVSKQDIVELFGDIGRIKSAELCYPGTAVIEFFSQEDAEKACEIYHNRLLDGQPMKCCIQPVLRPSRTSVSQRLGERIADSGISHHPVASSQASSSRSRYN</sequence>
<dbReference type="InterPro" id="IPR051229">
    <property type="entry name" value="ALYREF_mRNA_export"/>
</dbReference>
<dbReference type="SUPFAM" id="SSF54928">
    <property type="entry name" value="RNA-binding domain, RBD"/>
    <property type="match status" value="1"/>
</dbReference>
<dbReference type="GO" id="GO:0003729">
    <property type="term" value="F:mRNA binding"/>
    <property type="evidence" value="ECO:0007669"/>
    <property type="project" value="TreeGrafter"/>
</dbReference>
<reference evidence="4 5" key="1">
    <citation type="submission" date="2013-11" db="EMBL/GenBank/DDBJ databases">
        <title>Genome sequencing of Stegodyphus mimosarum.</title>
        <authorList>
            <person name="Bechsgaard J."/>
        </authorList>
    </citation>
    <scope>NUCLEOTIDE SEQUENCE [LARGE SCALE GENOMIC DNA]</scope>
</reference>
<feature type="domain" description="RRM" evidence="3">
    <location>
        <begin position="203"/>
        <end position="268"/>
    </location>
</feature>
<name>A0A087SV28_STEMI</name>
<keyword evidence="1 2" id="KW-0694">RNA-binding</keyword>
<proteinExistence type="predicted"/>
<feature type="non-terminal residue" evidence="4">
    <location>
        <position position="313"/>
    </location>
</feature>
<dbReference type="EMBL" id="KK112090">
    <property type="protein sequence ID" value="KFM56717.1"/>
    <property type="molecule type" value="Genomic_DNA"/>
</dbReference>
<dbReference type="InterPro" id="IPR000504">
    <property type="entry name" value="RRM_dom"/>
</dbReference>
<dbReference type="SMART" id="SM00360">
    <property type="entry name" value="RRM"/>
    <property type="match status" value="1"/>
</dbReference>
<evidence type="ECO:0000259" key="3">
    <source>
        <dbReference type="PROSITE" id="PS50102"/>
    </source>
</evidence>
<dbReference type="Gene3D" id="3.30.70.330">
    <property type="match status" value="1"/>
</dbReference>
<evidence type="ECO:0000313" key="5">
    <source>
        <dbReference type="Proteomes" id="UP000054359"/>
    </source>
</evidence>
<keyword evidence="5" id="KW-1185">Reference proteome</keyword>
<accession>A0A087SV28</accession>
<dbReference type="CDD" id="cd12418">
    <property type="entry name" value="RRM_Aly_REF_like"/>
    <property type="match status" value="1"/>
</dbReference>